<comment type="caution">
    <text evidence="2">The sequence shown here is derived from an EMBL/GenBank/DDBJ whole genome shotgun (WGS) entry which is preliminary data.</text>
</comment>
<sequence>MKLIFLPYLLVSLFLLFTAYRSNHRKIFKTLRVFFIQILLFVGITFFGVIAAFIAIAIISLLSPGKRQKYERKTKHKSKETAAKITGAAVGITSYTLVIGKLKDYICRNNNFSLPPKYLIQEN</sequence>
<name>A0A8B3TDZ6_AVIPA</name>
<evidence type="ECO:0000313" key="3">
    <source>
        <dbReference type="Proteomes" id="UP000294229"/>
    </source>
</evidence>
<feature type="transmembrane region" description="Helical" evidence="1">
    <location>
        <begin position="31"/>
        <end position="62"/>
    </location>
</feature>
<protein>
    <submittedName>
        <fullName evidence="2">Uncharacterized protein</fullName>
    </submittedName>
</protein>
<evidence type="ECO:0000313" key="2">
    <source>
        <dbReference type="EMBL" id="RZN55446.1"/>
    </source>
</evidence>
<dbReference type="Proteomes" id="UP000294229">
    <property type="component" value="Unassembled WGS sequence"/>
</dbReference>
<keyword evidence="1" id="KW-0472">Membrane</keyword>
<keyword evidence="1" id="KW-0812">Transmembrane</keyword>
<accession>A0A8B3TDZ6</accession>
<gene>
    <name evidence="2" type="ORF">EIG79_11370</name>
</gene>
<keyword evidence="1" id="KW-1133">Transmembrane helix</keyword>
<organism evidence="2 3">
    <name type="scientific">Avibacterium paragallinarum</name>
    <name type="common">Haemophilus gallinarum</name>
    <dbReference type="NCBI Taxonomy" id="728"/>
    <lineage>
        <taxon>Bacteria</taxon>
        <taxon>Pseudomonadati</taxon>
        <taxon>Pseudomonadota</taxon>
        <taxon>Gammaproteobacteria</taxon>
        <taxon>Pasteurellales</taxon>
        <taxon>Pasteurellaceae</taxon>
        <taxon>Avibacterium</taxon>
    </lineage>
</organism>
<reference evidence="2 3" key="1">
    <citation type="submission" date="2018-11" db="EMBL/GenBank/DDBJ databases">
        <title>Sequencing Av. paragallinarum serogroups.</title>
        <authorList>
            <person name="Hellmuth J.E."/>
            <person name="Boucher C.E."/>
            <person name="Cason E.D."/>
        </authorList>
    </citation>
    <scope>NUCLEOTIDE SEQUENCE [LARGE SCALE GENOMIC DNA]</scope>
    <source>
        <strain evidence="2 3">SA-3</strain>
    </source>
</reference>
<dbReference type="AlphaFoldDB" id="A0A8B3TDZ6"/>
<dbReference type="EMBL" id="RQXS01000089">
    <property type="protein sequence ID" value="RZN55446.1"/>
    <property type="molecule type" value="Genomic_DNA"/>
</dbReference>
<proteinExistence type="predicted"/>
<evidence type="ECO:0000256" key="1">
    <source>
        <dbReference type="SAM" id="Phobius"/>
    </source>
</evidence>
<dbReference type="RefSeq" id="WP_130239043.1">
    <property type="nucleotide sequence ID" value="NZ_LAEN01000007.1"/>
</dbReference>